<protein>
    <submittedName>
        <fullName evidence="1">Uncharacterized protein</fullName>
    </submittedName>
</protein>
<name>A0A7G2DBK2_9EURY</name>
<gene>
    <name evidence="1" type="ORF">TIRI35C_2148</name>
</gene>
<proteinExistence type="predicted"/>
<dbReference type="KEGG" id="tcq:TIRI35C_2148"/>
<dbReference type="Proteomes" id="UP000516304">
    <property type="component" value="Chromosome TIRI35C"/>
</dbReference>
<evidence type="ECO:0000313" key="1">
    <source>
        <dbReference type="EMBL" id="CAD5245302.1"/>
    </source>
</evidence>
<accession>A0A7G2DBK2</accession>
<keyword evidence="2" id="KW-1185">Reference proteome</keyword>
<dbReference type="AlphaFoldDB" id="A0A7G2DBK2"/>
<reference evidence="1 2" key="1">
    <citation type="submission" date="2020-09" db="EMBL/GenBank/DDBJ databases">
        <authorList>
            <person name="Courtine D."/>
        </authorList>
    </citation>
    <scope>NUCLEOTIDE SEQUENCE [LARGE SCALE GENOMIC DNA]</scope>
    <source>
        <strain evidence="1 2">IRI35c</strain>
    </source>
</reference>
<evidence type="ECO:0000313" key="2">
    <source>
        <dbReference type="Proteomes" id="UP000516304"/>
    </source>
</evidence>
<sequence length="54" mass="5978">MMKLCAGKVSMVAPPGFEPGSRDPKSRMLGRYTTGLPDRKAESELINLKLWTVL</sequence>
<organism evidence="1 2">
    <name type="scientific">Thermococcus camini</name>
    <dbReference type="NCBI Taxonomy" id="2016373"/>
    <lineage>
        <taxon>Archaea</taxon>
        <taxon>Methanobacteriati</taxon>
        <taxon>Methanobacteriota</taxon>
        <taxon>Thermococci</taxon>
        <taxon>Thermococcales</taxon>
        <taxon>Thermococcaceae</taxon>
        <taxon>Thermococcus</taxon>
    </lineage>
</organism>
<dbReference type="EMBL" id="LR881183">
    <property type="protein sequence ID" value="CAD5245302.1"/>
    <property type="molecule type" value="Genomic_DNA"/>
</dbReference>